<dbReference type="OMA" id="FWANQEI"/>
<dbReference type="eggNOG" id="ENOG502SK2D">
    <property type="taxonomic scope" value="Eukaryota"/>
</dbReference>
<dbReference type="AlphaFoldDB" id="A7APN0"/>
<evidence type="ECO:0000313" key="2">
    <source>
        <dbReference type="Proteomes" id="UP000002173"/>
    </source>
</evidence>
<dbReference type="EMBL" id="AAXT01000001">
    <property type="protein sequence ID" value="EDO08514.1"/>
    <property type="molecule type" value="Genomic_DNA"/>
</dbReference>
<sequence length="653" mass="73735">MGSRVIELRLCNETSVVLHRHFHNIRHGSWTTWLPERLLPGGDVTLSCVFTRTFNGLRFLLNYGVILNRVRYILSLRLDRSSSGEVFSGVFVPESQLDTGSTANVDTTCPVIFKVHHNQLDNSTGNRFCKTFLIRVQETSDGSLYIKGLKECLEELLKRHNGGNLAKLPTGGIQAFDQYEALPDDFTWTQGSNLWLPSLRKTNRSLLIRIVNLCGKHLKLDLSPNGTRLDDGHWVEYPSEDLAPNCVTEFGVRSNGFFGGTSGRCIYGIMGESGTLTFSWDQPSIGSMGASGVHSNGTYCISKHVETLNAATLVFHVYNVSPPNIDIWAARAISPSVPSKLIDLASMPVDSRWFHDFSRVTSVQGSGIPADRSKYAVVDVLRELLEYHWNGAESVDVGSTRAESIQSAESCEPAVGGSTVGNEFYLKSPRHFLKFAMANKSRVSSRLGDDFLLYLDWGIGNERFAKVFSPDERIYLRSSIPSGIEKKRLLFQSRIMQFRCDRAEIFCEVQPPLVSARDRRTRPFLQELSQSQLLEYVLLIFHSFCEGIQPYVTKRMVRKYGSGWIDHVRIPLGNVWYSDDQIRIDVEGIVYLITAYWLDLFEDLFEGESATIQTIQTAAIYWANQELYRFDSVYGKMTSVYLIFCSMGHPRGY</sequence>
<keyword evidence="2" id="KW-1185">Reference proteome</keyword>
<evidence type="ECO:0000313" key="1">
    <source>
        <dbReference type="EMBL" id="EDO08514.1"/>
    </source>
</evidence>
<proteinExistence type="predicted"/>
<name>A7APN0_BABBO</name>
<gene>
    <name evidence="1" type="ORF">BBOV_III009580</name>
</gene>
<dbReference type="Proteomes" id="UP000002173">
    <property type="component" value="Chromosome 3"/>
</dbReference>
<reference evidence="1 2" key="1">
    <citation type="journal article" date="2007" name="PLoS Pathog.">
        <title>Genome sequence of Babesia bovis and comparative analysis of apicomplexan hemoprotozoa.</title>
        <authorList>
            <person name="Brayton K.A."/>
            <person name="Lau A.O.T."/>
            <person name="Herndon D.R."/>
            <person name="Hannick L."/>
            <person name="Kappmeyer L.S."/>
            <person name="Berens S.J."/>
            <person name="Bidwell S.L."/>
            <person name="Brown W.C."/>
            <person name="Crabtree J."/>
            <person name="Fadrosh D."/>
            <person name="Feldblum T."/>
            <person name="Forberger H.A."/>
            <person name="Haas B.J."/>
            <person name="Howell J.M."/>
            <person name="Khouri H."/>
            <person name="Koo H."/>
            <person name="Mann D.J."/>
            <person name="Norimine J."/>
            <person name="Paulsen I.T."/>
            <person name="Radune D."/>
            <person name="Ren Q."/>
            <person name="Smith R.K. Jr."/>
            <person name="Suarez C.E."/>
            <person name="White O."/>
            <person name="Wortman J.R."/>
            <person name="Knowles D.P. Jr."/>
            <person name="McElwain T.F."/>
            <person name="Nene V.M."/>
        </authorList>
    </citation>
    <scope>NUCLEOTIDE SEQUENCE [LARGE SCALE GENOMIC DNA]</scope>
    <source>
        <strain evidence="1">T2Bo</strain>
    </source>
</reference>
<accession>A7APN0</accession>
<organism evidence="1 2">
    <name type="scientific">Babesia bovis</name>
    <dbReference type="NCBI Taxonomy" id="5865"/>
    <lineage>
        <taxon>Eukaryota</taxon>
        <taxon>Sar</taxon>
        <taxon>Alveolata</taxon>
        <taxon>Apicomplexa</taxon>
        <taxon>Aconoidasida</taxon>
        <taxon>Piroplasmida</taxon>
        <taxon>Babesiidae</taxon>
        <taxon>Babesia</taxon>
    </lineage>
</organism>
<protein>
    <submittedName>
        <fullName evidence="1">Uncharacterized protein</fullName>
    </submittedName>
</protein>
<dbReference type="FunCoup" id="A7APN0">
    <property type="interactions" value="4"/>
</dbReference>
<dbReference type="Gene3D" id="2.60.270.50">
    <property type="match status" value="1"/>
</dbReference>
<comment type="caution">
    <text evidence="1">The sequence shown here is derived from an EMBL/GenBank/DDBJ whole genome shotgun (WGS) entry which is preliminary data.</text>
</comment>
<dbReference type="VEuPathDB" id="PiroplasmaDB:BBOV_III009580"/>
<dbReference type="InParanoid" id="A7APN0"/>